<gene>
    <name evidence="1" type="ORF">XBKB1_2380013</name>
</gene>
<organism evidence="1">
    <name type="scientific">Xenorhabdus bovienii str. kraussei Becker Underwood</name>
    <dbReference type="NCBI Taxonomy" id="1398204"/>
    <lineage>
        <taxon>Bacteria</taxon>
        <taxon>Pseudomonadati</taxon>
        <taxon>Pseudomonadota</taxon>
        <taxon>Gammaproteobacteria</taxon>
        <taxon>Enterobacterales</taxon>
        <taxon>Morganellaceae</taxon>
        <taxon>Xenorhabdus</taxon>
    </lineage>
</organism>
<proteinExistence type="predicted"/>
<accession>A0A077PTY9</accession>
<comment type="caution">
    <text evidence="1">The sequence shown here is derived from an EMBL/GenBank/DDBJ whole genome shotgun (WGS) entry which is preliminary data.</text>
</comment>
<dbReference type="HOGENOM" id="CLU_2921759_0_0_6"/>
<dbReference type="Proteomes" id="UP000028493">
    <property type="component" value="Unassembled WGS sequence"/>
</dbReference>
<name>A0A077PTY9_XENBV</name>
<dbReference type="AlphaFoldDB" id="A0A077PTY9"/>
<dbReference type="EMBL" id="CBSZ010000155">
    <property type="protein sequence ID" value="CDH24097.1"/>
    <property type="molecule type" value="Genomic_DNA"/>
</dbReference>
<evidence type="ECO:0000313" key="1">
    <source>
        <dbReference type="EMBL" id="CDH24097.1"/>
    </source>
</evidence>
<protein>
    <submittedName>
        <fullName evidence="1">Uncharacterized protein</fullName>
    </submittedName>
</protein>
<sequence length="61" mass="7193">MRIPTLNSLTLSKHWFTPDRRTDFSVRFFDFGKSIGFTKETQKNYIAYLIDLYNIAEGITN</sequence>
<reference evidence="1" key="1">
    <citation type="submission" date="2013-07" db="EMBL/GenBank/DDBJ databases">
        <title>Sub-species coevolution in mutualistic symbiosis.</title>
        <authorList>
            <person name="Murfin K."/>
            <person name="Klassen J."/>
            <person name="Lee M."/>
            <person name="Forst S."/>
            <person name="Stock P."/>
            <person name="Goodrich-Blair H."/>
        </authorList>
    </citation>
    <scope>NUCLEOTIDE SEQUENCE [LARGE SCALE GENOMIC DNA]</scope>
    <source>
        <strain evidence="1">Kraussei Becker Underwood</strain>
    </source>
</reference>